<feature type="region of interest" description="Disordered" evidence="1">
    <location>
        <begin position="908"/>
        <end position="931"/>
    </location>
</feature>
<evidence type="ECO:0000256" key="1">
    <source>
        <dbReference type="SAM" id="MobiDB-lite"/>
    </source>
</evidence>
<dbReference type="InterPro" id="IPR027417">
    <property type="entry name" value="P-loop_NTPase"/>
</dbReference>
<dbReference type="GO" id="GO:0003677">
    <property type="term" value="F:DNA binding"/>
    <property type="evidence" value="ECO:0007669"/>
    <property type="project" value="InterPro"/>
</dbReference>
<dbReference type="GO" id="GO:0006355">
    <property type="term" value="P:regulation of DNA-templated transcription"/>
    <property type="evidence" value="ECO:0007669"/>
    <property type="project" value="InterPro"/>
</dbReference>
<reference evidence="3 4" key="1">
    <citation type="submission" date="2019-03" db="EMBL/GenBank/DDBJ databases">
        <title>Genomic Encyclopedia of Type Strains, Phase III (KMG-III): the genomes of soil and plant-associated and newly described type strains.</title>
        <authorList>
            <person name="Whitman W."/>
        </authorList>
    </citation>
    <scope>NUCLEOTIDE SEQUENCE [LARGE SCALE GENOMIC DNA]</scope>
    <source>
        <strain evidence="3 4">VKM Ac-2527</strain>
    </source>
</reference>
<dbReference type="AlphaFoldDB" id="A0A4R6K871"/>
<dbReference type="EMBL" id="SNWQ01000014">
    <property type="protein sequence ID" value="TDO44938.1"/>
    <property type="molecule type" value="Genomic_DNA"/>
</dbReference>
<dbReference type="Proteomes" id="UP000295388">
    <property type="component" value="Unassembled WGS sequence"/>
</dbReference>
<dbReference type="SUPFAM" id="SSF52540">
    <property type="entry name" value="P-loop containing nucleoside triphosphate hydrolases"/>
    <property type="match status" value="1"/>
</dbReference>
<dbReference type="Gene3D" id="1.10.10.10">
    <property type="entry name" value="Winged helix-like DNA-binding domain superfamily/Winged helix DNA-binding domain"/>
    <property type="match status" value="1"/>
</dbReference>
<dbReference type="InterPro" id="IPR036388">
    <property type="entry name" value="WH-like_DNA-bd_sf"/>
</dbReference>
<evidence type="ECO:0000313" key="3">
    <source>
        <dbReference type="EMBL" id="TDO44938.1"/>
    </source>
</evidence>
<dbReference type="Pfam" id="PF00196">
    <property type="entry name" value="GerE"/>
    <property type="match status" value="1"/>
</dbReference>
<comment type="caution">
    <text evidence="3">The sequence shown here is derived from an EMBL/GenBank/DDBJ whole genome shotgun (WGS) entry which is preliminary data.</text>
</comment>
<feature type="domain" description="HTH luxR-type" evidence="2">
    <location>
        <begin position="1"/>
        <end position="59"/>
    </location>
</feature>
<dbReference type="CDD" id="cd06170">
    <property type="entry name" value="LuxR_C_like"/>
    <property type="match status" value="1"/>
</dbReference>
<dbReference type="PANTHER" id="PTHR47691">
    <property type="entry name" value="REGULATOR-RELATED"/>
    <property type="match status" value="1"/>
</dbReference>
<protein>
    <submittedName>
        <fullName evidence="3">Putative ATPase</fullName>
    </submittedName>
</protein>
<keyword evidence="4" id="KW-1185">Reference proteome</keyword>
<gene>
    <name evidence="3" type="ORF">EV643_11483</name>
</gene>
<dbReference type="InterPro" id="IPR016032">
    <property type="entry name" value="Sig_transdc_resp-reg_C-effctor"/>
</dbReference>
<accession>A0A4R6K871</accession>
<dbReference type="PRINTS" id="PR00038">
    <property type="entry name" value="HTHLUXR"/>
</dbReference>
<feature type="region of interest" description="Disordered" evidence="1">
    <location>
        <begin position="635"/>
        <end position="657"/>
    </location>
</feature>
<dbReference type="PROSITE" id="PS50043">
    <property type="entry name" value="HTH_LUXR_2"/>
    <property type="match status" value="1"/>
</dbReference>
<dbReference type="InterPro" id="IPR000792">
    <property type="entry name" value="Tscrpt_reg_LuxR_C"/>
</dbReference>
<dbReference type="Gene3D" id="3.40.50.300">
    <property type="entry name" value="P-loop containing nucleotide triphosphate hydrolases"/>
    <property type="match status" value="1"/>
</dbReference>
<evidence type="ECO:0000313" key="4">
    <source>
        <dbReference type="Proteomes" id="UP000295388"/>
    </source>
</evidence>
<organism evidence="3 4">
    <name type="scientific">Kribbella caucasensis</name>
    <dbReference type="NCBI Taxonomy" id="2512215"/>
    <lineage>
        <taxon>Bacteria</taxon>
        <taxon>Bacillati</taxon>
        <taxon>Actinomycetota</taxon>
        <taxon>Actinomycetes</taxon>
        <taxon>Propionibacteriales</taxon>
        <taxon>Kribbellaceae</taxon>
        <taxon>Kribbella</taxon>
    </lineage>
</organism>
<dbReference type="SMART" id="SM00421">
    <property type="entry name" value="HTH_LUXR"/>
    <property type="match status" value="1"/>
</dbReference>
<dbReference type="PANTHER" id="PTHR47691:SF3">
    <property type="entry name" value="HTH-TYPE TRANSCRIPTIONAL REGULATOR RV0890C-RELATED"/>
    <property type="match status" value="1"/>
</dbReference>
<dbReference type="PRINTS" id="PR00364">
    <property type="entry name" value="DISEASERSIST"/>
</dbReference>
<sequence>MSAREAEVLAALADHRSNAQIAGLLHISVRTVESHVSSLLRKYGAADRRELADLVVSGREPGLVGPGMAGPGTAGPGLVEPGVAGLPASRTTFVGRTAESTAAVSALEQDRLVTLLGPGGMGKTRLAAVVAGELAVPGAFVDLVPIRDGLVTWAVAGMLGVTERPPQTLEQALVERLRAGRSLLVLDNCEHVIEEVTALVERLLAACPEATVLATSRERLGVPGEQTVLLPPLAADSDAVELFTDRARAVDPSFAADRDDVAEVCTRLDGMPLAIELAAARIGSLGLDGLRTALDDRLRLLAGGRGADPRHRSLGAVIGWSHDLLDDREQLLFRRLAVYVGGFDLDAAGATSPDLPRGEIADLLGRLTDKSLLVRRASRWRLLETIRQFALSRLTDAELATARHHHLHWAATTAATLENHLVSRVGDCLTVGGVQVRASQGGEAASMRGSSWPLLQRREVRAWAPPTSRNLRHGTLDPSNRPPPHHETVDGSGWRSAYDEVVDDLRVALAGTAAAPNSTAHRLARSLGHLTFARRGFVESIGHYRSAADRAEDGVAAARDLRSAADAALAIADGQTTVELLLDAADRAVADGNVRATMLASAVIAINRYPTGPLFDFPADHTARLLAEAVANAVPTDPHHATPPTRPAIPPSEAAADAAPTELHLAVPPAGVKAVPADPQVAALLATAKAWEHGDRRIGADTALAQEAVEAARVAGDPVLIAGALDALGTAAGNAGRLREARSYALERMRLVEPLPRHEPYAASEIIDAYWVASTTAISTGDLPAALSVARAGLVDDPVGDHAYISLPRLIRVYALTGRFDACLEQADALWNRWQRAGSPPMEWMASAVATAALVHGLRDDGSFADWQARAREMARADDPNTASSLAASAAFAQARVAIHTWPRKAAAHTGSGNDAAATGPGNDGVRVASGGHDDRAAELVSQAFADFQELWWAPYARASGAELAVVAGLPDAADRLVAAAPAGAENDWAAACLTRAAARLTGDLGGMRSAVAAFERIDARFERACTLLLTPDGQTEGRAELEELRVPIRADDSVR</sequence>
<evidence type="ECO:0000259" key="2">
    <source>
        <dbReference type="PROSITE" id="PS50043"/>
    </source>
</evidence>
<proteinExistence type="predicted"/>
<feature type="region of interest" description="Disordered" evidence="1">
    <location>
        <begin position="466"/>
        <end position="493"/>
    </location>
</feature>
<name>A0A4R6K871_9ACTN</name>
<dbReference type="SUPFAM" id="SSF46894">
    <property type="entry name" value="C-terminal effector domain of the bipartite response regulators"/>
    <property type="match status" value="1"/>
</dbReference>